<keyword evidence="3" id="KW-0808">Transferase</keyword>
<keyword evidence="1" id="KW-1133">Transmembrane helix</keyword>
<reference evidence="3" key="2">
    <citation type="journal article" date="2021" name="Microbiome">
        <title>Successional dynamics and alternative stable states in a saline activated sludge microbial community over 9 years.</title>
        <authorList>
            <person name="Wang Y."/>
            <person name="Ye J."/>
            <person name="Ju F."/>
            <person name="Liu L."/>
            <person name="Boyd J.A."/>
            <person name="Deng Y."/>
            <person name="Parks D.H."/>
            <person name="Jiang X."/>
            <person name="Yin X."/>
            <person name="Woodcroft B.J."/>
            <person name="Tyson G.W."/>
            <person name="Hugenholtz P."/>
            <person name="Polz M.F."/>
            <person name="Zhang T."/>
        </authorList>
    </citation>
    <scope>NUCLEOTIDE SEQUENCE</scope>
    <source>
        <strain evidence="3">HKST-UBA02</strain>
    </source>
</reference>
<dbReference type="Pfam" id="PF04230">
    <property type="entry name" value="PS_pyruv_trans"/>
    <property type="match status" value="1"/>
</dbReference>
<protein>
    <submittedName>
        <fullName evidence="3">Polysaccharide pyruvyl transferase family protein</fullName>
    </submittedName>
</protein>
<dbReference type="PANTHER" id="PTHR36836:SF1">
    <property type="entry name" value="COLANIC ACID BIOSYNTHESIS PROTEIN WCAK"/>
    <property type="match status" value="1"/>
</dbReference>
<feature type="transmembrane region" description="Helical" evidence="1">
    <location>
        <begin position="95"/>
        <end position="115"/>
    </location>
</feature>
<dbReference type="InterPro" id="IPR007345">
    <property type="entry name" value="Polysacch_pyruvyl_Trfase"/>
</dbReference>
<evidence type="ECO:0000313" key="4">
    <source>
        <dbReference type="Proteomes" id="UP000739538"/>
    </source>
</evidence>
<gene>
    <name evidence="3" type="ORF">KDA27_26185</name>
</gene>
<dbReference type="Proteomes" id="UP000739538">
    <property type="component" value="Unassembled WGS sequence"/>
</dbReference>
<feature type="domain" description="Polysaccharide pyruvyl transferase" evidence="2">
    <location>
        <begin position="14"/>
        <end position="301"/>
    </location>
</feature>
<keyword evidence="1" id="KW-0812">Transmembrane</keyword>
<dbReference type="AlphaFoldDB" id="A0A956NHZ5"/>
<reference evidence="3" key="1">
    <citation type="submission" date="2020-04" db="EMBL/GenBank/DDBJ databases">
        <authorList>
            <person name="Zhang T."/>
        </authorList>
    </citation>
    <scope>NUCLEOTIDE SEQUENCE</scope>
    <source>
        <strain evidence="3">HKST-UBA02</strain>
    </source>
</reference>
<sequence>MQPNILHVHASCHNVGDYLLVSQLRGALRGALASEVQFTSITPRREGALDPREWIDQTGLLGGRLEPGMESRLSQASLAVIGGGDLLTGRASFRLFRVLAALGLPLYFLGVGVNMQSVRPRMRRPLLRELRKARLIVTREEASTRALTEAGLSNVRSGVDLSVLLHAKEPARGVVTASSPCVAVSLRAPERNTARWGQTEYQAIASALDRLIREDGARVELVSMTGPVGAAGNDDIPVLRTVRDLMDPTLHDSTSVDAVPQEPEAAVQYLARFDVLVGMRLHALALASLAGVPVVPFAYSPKIDSWWAQFGLGRSSGIPESGDIGEGSDVHQSRGTDAIGGSDVVRGPLAPGEWSSPERIVEAVRLALHRSPNERDVISRSYARQDATARAHISEAAALMSEDLQSIGSGSNSVRGLGGYRLQTRCIEPLRDVLERILARL</sequence>
<comment type="caution">
    <text evidence="3">The sequence shown here is derived from an EMBL/GenBank/DDBJ whole genome shotgun (WGS) entry which is preliminary data.</text>
</comment>
<keyword evidence="1" id="KW-0472">Membrane</keyword>
<evidence type="ECO:0000256" key="1">
    <source>
        <dbReference type="SAM" id="Phobius"/>
    </source>
</evidence>
<organism evidence="3 4">
    <name type="scientific">Eiseniibacteriota bacterium</name>
    <dbReference type="NCBI Taxonomy" id="2212470"/>
    <lineage>
        <taxon>Bacteria</taxon>
        <taxon>Candidatus Eiseniibacteriota</taxon>
    </lineage>
</organism>
<dbReference type="PANTHER" id="PTHR36836">
    <property type="entry name" value="COLANIC ACID BIOSYNTHESIS PROTEIN WCAK"/>
    <property type="match status" value="1"/>
</dbReference>
<dbReference type="EMBL" id="JAGQHS010000309">
    <property type="protein sequence ID" value="MCA9759309.1"/>
    <property type="molecule type" value="Genomic_DNA"/>
</dbReference>
<accession>A0A956NHZ5</accession>
<proteinExistence type="predicted"/>
<evidence type="ECO:0000259" key="2">
    <source>
        <dbReference type="Pfam" id="PF04230"/>
    </source>
</evidence>
<evidence type="ECO:0000313" key="3">
    <source>
        <dbReference type="EMBL" id="MCA9759309.1"/>
    </source>
</evidence>
<dbReference type="GO" id="GO:0016740">
    <property type="term" value="F:transferase activity"/>
    <property type="evidence" value="ECO:0007669"/>
    <property type="project" value="UniProtKB-KW"/>
</dbReference>
<name>A0A956NHZ5_UNCEI</name>